<dbReference type="PANTHER" id="PTHR48207:SF3">
    <property type="entry name" value="SUCCINATE--HYDROXYMETHYLGLUTARATE COA-TRANSFERASE"/>
    <property type="match status" value="1"/>
</dbReference>
<dbReference type="InterPro" id="IPR044855">
    <property type="entry name" value="CoA-Trfase_III_dom3_sf"/>
</dbReference>
<keyword evidence="6 8" id="KW-0472">Membrane</keyword>
<evidence type="ECO:0000256" key="3">
    <source>
        <dbReference type="ARBA" id="ARBA00022679"/>
    </source>
</evidence>
<evidence type="ECO:0000256" key="2">
    <source>
        <dbReference type="ARBA" id="ARBA00022475"/>
    </source>
</evidence>
<evidence type="ECO:0000256" key="4">
    <source>
        <dbReference type="ARBA" id="ARBA00022692"/>
    </source>
</evidence>
<name>A0ABT4SZW2_9ACTN</name>
<dbReference type="Gene3D" id="3.40.50.10540">
    <property type="entry name" value="Crotonobetainyl-coa:carnitine coa-transferase, domain 1"/>
    <property type="match status" value="1"/>
</dbReference>
<evidence type="ECO:0000256" key="7">
    <source>
        <dbReference type="SAM" id="MobiDB-lite"/>
    </source>
</evidence>
<proteinExistence type="predicted"/>
<feature type="non-terminal residue" evidence="9">
    <location>
        <position position="1"/>
    </location>
</feature>
<keyword evidence="4 8" id="KW-0812">Transmembrane</keyword>
<protein>
    <submittedName>
        <fullName evidence="9">CoA transferase</fullName>
    </submittedName>
</protein>
<reference evidence="9 10" key="1">
    <citation type="submission" date="2022-11" db="EMBL/GenBank/DDBJ databases">
        <title>Nonomuraea corallina sp. nov., a new species of the genus Nonomuraea isolated from sea side sediment in Thai sea.</title>
        <authorList>
            <person name="Ngamcharungchit C."/>
            <person name="Matsumoto A."/>
            <person name="Suriyachadkun C."/>
            <person name="Panbangred W."/>
            <person name="Inahashi Y."/>
            <person name="Intra B."/>
        </authorList>
    </citation>
    <scope>NUCLEOTIDE SEQUENCE [LARGE SCALE GENOMIC DNA]</scope>
    <source>
        <strain evidence="9 10">DSM 43553</strain>
    </source>
</reference>
<dbReference type="Pfam" id="PF02653">
    <property type="entry name" value="BPD_transp_2"/>
    <property type="match status" value="1"/>
</dbReference>
<feature type="transmembrane region" description="Helical" evidence="8">
    <location>
        <begin position="62"/>
        <end position="84"/>
    </location>
</feature>
<accession>A0ABT4SZW2</accession>
<feature type="transmembrane region" description="Helical" evidence="8">
    <location>
        <begin position="115"/>
        <end position="134"/>
    </location>
</feature>
<dbReference type="Gene3D" id="3.30.1540.10">
    <property type="entry name" value="formyl-coa transferase, domain 3"/>
    <property type="match status" value="1"/>
</dbReference>
<feature type="transmembrane region" description="Helical" evidence="8">
    <location>
        <begin position="22"/>
        <end position="42"/>
    </location>
</feature>
<dbReference type="InterPro" id="IPR050483">
    <property type="entry name" value="CoA-transferase_III_domain"/>
</dbReference>
<comment type="subcellular location">
    <subcellularLocation>
        <location evidence="1">Cell membrane</location>
        <topology evidence="1">Multi-pass membrane protein</topology>
    </subcellularLocation>
</comment>
<evidence type="ECO:0000313" key="10">
    <source>
        <dbReference type="Proteomes" id="UP001212498"/>
    </source>
</evidence>
<dbReference type="PANTHER" id="PTHR48207">
    <property type="entry name" value="SUCCINATE--HYDROXYMETHYLGLUTARATE COA-TRANSFERASE"/>
    <property type="match status" value="1"/>
</dbReference>
<organism evidence="9 10">
    <name type="scientific">Nonomuraea ferruginea</name>
    <dbReference type="NCBI Taxonomy" id="46174"/>
    <lineage>
        <taxon>Bacteria</taxon>
        <taxon>Bacillati</taxon>
        <taxon>Actinomycetota</taxon>
        <taxon>Actinomycetes</taxon>
        <taxon>Streptosporangiales</taxon>
        <taxon>Streptosporangiaceae</taxon>
        <taxon>Nonomuraea</taxon>
    </lineage>
</organism>
<dbReference type="Pfam" id="PF02515">
    <property type="entry name" value="CoA_transf_3"/>
    <property type="match status" value="1"/>
</dbReference>
<dbReference type="InterPro" id="IPR023606">
    <property type="entry name" value="CoA-Trfase_III_dom_1_sf"/>
</dbReference>
<comment type="caution">
    <text evidence="9">The sequence shown here is derived from an EMBL/GenBank/DDBJ whole genome shotgun (WGS) entry which is preliminary data.</text>
</comment>
<dbReference type="EMBL" id="JAPNUD010000050">
    <property type="protein sequence ID" value="MDA0642803.1"/>
    <property type="molecule type" value="Genomic_DNA"/>
</dbReference>
<dbReference type="InterPro" id="IPR001851">
    <property type="entry name" value="ABC_transp_permease"/>
</dbReference>
<dbReference type="Proteomes" id="UP001212498">
    <property type="component" value="Unassembled WGS sequence"/>
</dbReference>
<evidence type="ECO:0000256" key="6">
    <source>
        <dbReference type="ARBA" id="ARBA00023136"/>
    </source>
</evidence>
<keyword evidence="10" id="KW-1185">Reference proteome</keyword>
<feature type="compositionally biased region" description="Low complexity" evidence="7">
    <location>
        <begin position="212"/>
        <end position="223"/>
    </location>
</feature>
<feature type="region of interest" description="Disordered" evidence="7">
    <location>
        <begin position="186"/>
        <end position="236"/>
    </location>
</feature>
<keyword evidence="3 9" id="KW-0808">Transferase</keyword>
<dbReference type="SUPFAM" id="SSF89796">
    <property type="entry name" value="CoA-transferase family III (CaiB/BaiF)"/>
    <property type="match status" value="1"/>
</dbReference>
<sequence length="643" mass="68118">AAAGAGVAVGLFNSVLSVRFHIWPLIATLGMLVAARGLVSVISGGSSVAAYTPELSAALKTAIGPVPVVLVGVVVLAVLVGWIIRYTRWGNHLRAVGGDDVAARRAGIPADRMRMWLFVVVALVAALAGSLQVMRTGASAVNLGEGVELLVYGALLISGYRLAGGGRGSALLRPGVPVRAGADQEHLPAARAAPAADRRAARAHPHRSGLSRPGPRTRATAADRPARDRMRAGPHGERCMNHMEAFSQGPLTGVRVIETGVLVAGPYCGQLLGDLGAEVIKVEDPAKGDPMRQWGRERPHGKSLWFPILGRNKQSVTCNLRVEKGQAVFRKLIADADVLIENFRPGTLEKWGLSPETLWEINPRLVIVRVSAYGQDGPYAGRAGYGSIGEAMGGIRHITGDPKALPSRVGISLGDALAGTFAALGCMGALRVAETTGRGQIVDSAIYEAVLALMESTVPEYAIGGYTRERTGSILPNVAPSNAYRTKDDDMVLIAANQDTVFGRLAQAMGRPELAVDPDFATHGGRGLNQERLDEIIADWCSTMPADALLDHLHEHGVPAGRIYTARDMFADEHFAAREAIVRLPHPEFGEFPMQNVFPRLSATPGGIRSLGPEMGEHNEAVLSRFAGIDPEELAGLRADGVI</sequence>
<feature type="compositionally biased region" description="Basic and acidic residues" evidence="7">
    <location>
        <begin position="224"/>
        <end position="236"/>
    </location>
</feature>
<dbReference type="GO" id="GO:0016740">
    <property type="term" value="F:transferase activity"/>
    <property type="evidence" value="ECO:0007669"/>
    <property type="project" value="UniProtKB-KW"/>
</dbReference>
<keyword evidence="2" id="KW-1003">Cell membrane</keyword>
<keyword evidence="5 8" id="KW-1133">Transmembrane helix</keyword>
<evidence type="ECO:0000313" key="9">
    <source>
        <dbReference type="EMBL" id="MDA0642803.1"/>
    </source>
</evidence>
<evidence type="ECO:0000256" key="5">
    <source>
        <dbReference type="ARBA" id="ARBA00022989"/>
    </source>
</evidence>
<dbReference type="InterPro" id="IPR003673">
    <property type="entry name" value="CoA-Trfase_fam_III"/>
</dbReference>
<gene>
    <name evidence="9" type="ORF">OUY24_19420</name>
</gene>
<evidence type="ECO:0000256" key="8">
    <source>
        <dbReference type="SAM" id="Phobius"/>
    </source>
</evidence>
<dbReference type="RefSeq" id="WP_271277252.1">
    <property type="nucleotide sequence ID" value="NZ_JAPNUD010000050.1"/>
</dbReference>
<evidence type="ECO:0000256" key="1">
    <source>
        <dbReference type="ARBA" id="ARBA00004651"/>
    </source>
</evidence>